<dbReference type="SUPFAM" id="SSF63411">
    <property type="entry name" value="LuxS/MPP-like metallohydrolase"/>
    <property type="match status" value="2"/>
</dbReference>
<evidence type="ECO:0000259" key="1">
    <source>
        <dbReference type="Pfam" id="PF05193"/>
    </source>
</evidence>
<accession>A0ABS0T844</accession>
<dbReference type="EMBL" id="JABANU010000009">
    <property type="protein sequence ID" value="MBI5974920.1"/>
    <property type="molecule type" value="Genomic_DNA"/>
</dbReference>
<evidence type="ECO:0000313" key="3">
    <source>
        <dbReference type="Proteomes" id="UP000751852"/>
    </source>
</evidence>
<dbReference type="NCBIfam" id="NF047422">
    <property type="entry name" value="YfmF_fam"/>
    <property type="match status" value="1"/>
</dbReference>
<keyword evidence="3" id="KW-1185">Reference proteome</keyword>
<gene>
    <name evidence="2" type="ORF">HHH54_04795</name>
</gene>
<organism evidence="2 3">
    <name type="scientific">Staphylococcus canis</name>
    <dbReference type="NCBI Taxonomy" id="2724942"/>
    <lineage>
        <taxon>Bacteria</taxon>
        <taxon>Bacillati</taxon>
        <taxon>Bacillota</taxon>
        <taxon>Bacilli</taxon>
        <taxon>Bacillales</taxon>
        <taxon>Staphylococcaceae</taxon>
        <taxon>Staphylococcus</taxon>
    </lineage>
</organism>
<dbReference type="InterPro" id="IPR007863">
    <property type="entry name" value="Peptidase_M16_C"/>
</dbReference>
<proteinExistence type="predicted"/>
<feature type="domain" description="Peptidase M16 C-terminal" evidence="1">
    <location>
        <begin position="151"/>
        <end position="325"/>
    </location>
</feature>
<dbReference type="Proteomes" id="UP000751852">
    <property type="component" value="Unassembled WGS sequence"/>
</dbReference>
<sequence length="395" mass="45623">MAPLNPETMTKRSLLSKLLVRATQQFPTDKALNQHLSRLYGAYLNSYVSKFKDRHVITITLEIVNERYLLDDEPLFKKGIDLLKEVILNPLVDHGAFNETYVRQEKRLLKKKLEALEDNKSQIAFIRLLQHMFEAHPYRYMAAGELEFIDSITTEDIYKTYQSMLANDECSVYIVGNINENATKAYIESIFNLKPFTYNAITFDENAVRHAVPNEVIETDDIDQAKLNMGYRFKTQMGEPDFYAFVVFNMMFGGDPSSVLFNEVREQKSLAYSIHSQIDGKNGYLFVISGVSSSEYQLAKDTIIDAFERFKRGEFTEAQLNLAKKVILSHRKEGKDRPKNIIEMMHNQILLPTSDEDSHFEEKILKVTKQDIKNVCQSAYLDTTYILTKRGEEHA</sequence>
<dbReference type="InterPro" id="IPR011249">
    <property type="entry name" value="Metalloenz_LuxS/M16"/>
</dbReference>
<dbReference type="InterPro" id="IPR050361">
    <property type="entry name" value="MPP/UQCRC_Complex"/>
</dbReference>
<comment type="caution">
    <text evidence="2">The sequence shown here is derived from an EMBL/GenBank/DDBJ whole genome shotgun (WGS) entry which is preliminary data.</text>
</comment>
<protein>
    <submittedName>
        <fullName evidence="2">Insulinase family protein</fullName>
    </submittedName>
</protein>
<dbReference type="PANTHER" id="PTHR11851:SF186">
    <property type="entry name" value="INACTIVE METALLOPROTEASE YMFF-RELATED"/>
    <property type="match status" value="1"/>
</dbReference>
<dbReference type="Pfam" id="PF05193">
    <property type="entry name" value="Peptidase_M16_C"/>
    <property type="match status" value="1"/>
</dbReference>
<dbReference type="Gene3D" id="3.30.830.10">
    <property type="entry name" value="Metalloenzyme, LuxS/M16 peptidase-like"/>
    <property type="match status" value="2"/>
</dbReference>
<dbReference type="PANTHER" id="PTHR11851">
    <property type="entry name" value="METALLOPROTEASE"/>
    <property type="match status" value="1"/>
</dbReference>
<evidence type="ECO:0000313" key="2">
    <source>
        <dbReference type="EMBL" id="MBI5974920.1"/>
    </source>
</evidence>
<reference evidence="2 3" key="1">
    <citation type="submission" date="2020-04" db="EMBL/GenBank/DDBJ databases">
        <title>Staphylococcus species from domestic dog.</title>
        <authorList>
            <person name="Paterson G.K."/>
        </authorList>
    </citation>
    <scope>NUCLEOTIDE SEQUENCE [LARGE SCALE GENOMIC DNA]</scope>
    <source>
        <strain evidence="2 3">H16/1A</strain>
    </source>
</reference>
<name>A0ABS0T844_9STAP</name>